<dbReference type="PANTHER" id="PTHR13420">
    <property type="entry name" value="UPF0235 PROTEIN C15ORF40"/>
    <property type="match status" value="1"/>
</dbReference>
<dbReference type="HAMAP" id="MF_00634">
    <property type="entry name" value="UPF0235"/>
    <property type="match status" value="1"/>
</dbReference>
<accession>A0A1G2BKG3</accession>
<dbReference type="InterPro" id="IPR036591">
    <property type="entry name" value="YggU-like_sf"/>
</dbReference>
<sequence length="74" mass="8178">MKLKVKIIPRAQQPGIEKMADASLKVRLKAVPEKGLANDELMAVLADYFKVSKSQIKIIGGFKARNKLIEIDGI</sequence>
<dbReference type="NCBIfam" id="TIGR00251">
    <property type="entry name" value="DUF167 family protein"/>
    <property type="match status" value="1"/>
</dbReference>
<dbReference type="Proteomes" id="UP000178849">
    <property type="component" value="Unassembled WGS sequence"/>
</dbReference>
<dbReference type="SMART" id="SM01152">
    <property type="entry name" value="DUF167"/>
    <property type="match status" value="1"/>
</dbReference>
<evidence type="ECO:0000313" key="3">
    <source>
        <dbReference type="EMBL" id="OGY89156.1"/>
    </source>
</evidence>
<dbReference type="SUPFAM" id="SSF69786">
    <property type="entry name" value="YggU-like"/>
    <property type="match status" value="1"/>
</dbReference>
<protein>
    <recommendedName>
        <fullName evidence="2">UPF0235 protein A2927_00495</fullName>
    </recommendedName>
</protein>
<dbReference type="AlphaFoldDB" id="A0A1G2BKG3"/>
<proteinExistence type="inferred from homology"/>
<gene>
    <name evidence="3" type="ORF">A2927_00495</name>
</gene>
<dbReference type="Gene3D" id="3.30.1200.10">
    <property type="entry name" value="YggU-like"/>
    <property type="match status" value="1"/>
</dbReference>
<comment type="caution">
    <text evidence="3">The sequence shown here is derived from an EMBL/GenBank/DDBJ whole genome shotgun (WGS) entry which is preliminary data.</text>
</comment>
<name>A0A1G2BKG3_9BACT</name>
<reference evidence="3 4" key="1">
    <citation type="journal article" date="2016" name="Nat. Commun.">
        <title>Thousands of microbial genomes shed light on interconnected biogeochemical processes in an aquifer system.</title>
        <authorList>
            <person name="Anantharaman K."/>
            <person name="Brown C.T."/>
            <person name="Hug L.A."/>
            <person name="Sharon I."/>
            <person name="Castelle C.J."/>
            <person name="Probst A.J."/>
            <person name="Thomas B.C."/>
            <person name="Singh A."/>
            <person name="Wilkins M.J."/>
            <person name="Karaoz U."/>
            <person name="Brodie E.L."/>
            <person name="Williams K.H."/>
            <person name="Hubbard S.S."/>
            <person name="Banfield J.F."/>
        </authorList>
    </citation>
    <scope>NUCLEOTIDE SEQUENCE [LARGE SCALE GENOMIC DNA]</scope>
</reference>
<dbReference type="PANTHER" id="PTHR13420:SF7">
    <property type="entry name" value="UPF0235 PROTEIN C15ORF40"/>
    <property type="match status" value="1"/>
</dbReference>
<dbReference type="EMBL" id="MHKL01000025">
    <property type="protein sequence ID" value="OGY89156.1"/>
    <property type="molecule type" value="Genomic_DNA"/>
</dbReference>
<evidence type="ECO:0000256" key="2">
    <source>
        <dbReference type="HAMAP-Rule" id="MF_00634"/>
    </source>
</evidence>
<dbReference type="InterPro" id="IPR003746">
    <property type="entry name" value="DUF167"/>
</dbReference>
<organism evidence="3 4">
    <name type="scientific">Candidatus Komeilibacteria bacterium RIFCSPLOWO2_01_FULL_45_10</name>
    <dbReference type="NCBI Taxonomy" id="1798550"/>
    <lineage>
        <taxon>Bacteria</taxon>
        <taxon>Candidatus Komeiliibacteriota</taxon>
    </lineage>
</organism>
<evidence type="ECO:0000256" key="1">
    <source>
        <dbReference type="ARBA" id="ARBA00010364"/>
    </source>
</evidence>
<dbReference type="Pfam" id="PF02594">
    <property type="entry name" value="DUF167"/>
    <property type="match status" value="1"/>
</dbReference>
<dbReference type="GO" id="GO:0005737">
    <property type="term" value="C:cytoplasm"/>
    <property type="evidence" value="ECO:0007669"/>
    <property type="project" value="TreeGrafter"/>
</dbReference>
<comment type="similarity">
    <text evidence="1 2">Belongs to the UPF0235 family.</text>
</comment>
<evidence type="ECO:0000313" key="4">
    <source>
        <dbReference type="Proteomes" id="UP000178849"/>
    </source>
</evidence>